<evidence type="ECO:0000313" key="3">
    <source>
        <dbReference type="Proteomes" id="UP000187735"/>
    </source>
</evidence>
<organism evidence="2 3">
    <name type="scientific">Fuerstiella marisgermanici</name>
    <dbReference type="NCBI Taxonomy" id="1891926"/>
    <lineage>
        <taxon>Bacteria</taxon>
        <taxon>Pseudomonadati</taxon>
        <taxon>Planctomycetota</taxon>
        <taxon>Planctomycetia</taxon>
        <taxon>Planctomycetales</taxon>
        <taxon>Planctomycetaceae</taxon>
        <taxon>Fuerstiella</taxon>
    </lineage>
</organism>
<dbReference type="Pfam" id="PF11950">
    <property type="entry name" value="DUF3467"/>
    <property type="match status" value="2"/>
</dbReference>
<feature type="compositionally biased region" description="Acidic residues" evidence="1">
    <location>
        <begin position="1"/>
        <end position="15"/>
    </location>
</feature>
<name>A0A1P8WC79_9PLAN</name>
<gene>
    <name evidence="2" type="ORF">Fuma_01256</name>
</gene>
<dbReference type="InterPro" id="IPR021857">
    <property type="entry name" value="DUF3467"/>
</dbReference>
<dbReference type="OrthoDB" id="214456at2"/>
<evidence type="ECO:0008006" key="4">
    <source>
        <dbReference type="Google" id="ProtNLM"/>
    </source>
</evidence>
<accession>A0A1P8WC79</accession>
<sequence>MSDDPPNYDENENENSPDQPQSQEVRHSHVGALVPAHVARGIFSTGAVVLQGQHEFIVDFLLRMQQPQQVAARIIMPPAVVAQFIQALQENIRKHEDRFGPILLPTPPVPPPDAPKQSAQDLYDQLKLSEETMSGVYANAVMIGHTASEFSLDFITTFFPRSAVSSRVFVAAPNAKRLLDSLKHSFQQFQQKPQGQPPGSPPPPPDPPPDEPPYGYHPENN</sequence>
<reference evidence="2 3" key="1">
    <citation type="journal article" date="2016" name="Front. Microbiol.">
        <title>Fuerstia marisgermanicae gen. nov., sp. nov., an Unusual Member of the Phylum Planctomycetes from the German Wadden Sea.</title>
        <authorList>
            <person name="Kohn T."/>
            <person name="Heuer A."/>
            <person name="Jogler M."/>
            <person name="Vollmers J."/>
            <person name="Boedeker C."/>
            <person name="Bunk B."/>
            <person name="Rast P."/>
            <person name="Borchert D."/>
            <person name="Glockner I."/>
            <person name="Freese H.M."/>
            <person name="Klenk H.P."/>
            <person name="Overmann J."/>
            <person name="Kaster A.K."/>
            <person name="Rohde M."/>
            <person name="Wiegand S."/>
            <person name="Jogler C."/>
        </authorList>
    </citation>
    <scope>NUCLEOTIDE SEQUENCE [LARGE SCALE GENOMIC DNA]</scope>
    <source>
        <strain evidence="2 3">NH11</strain>
    </source>
</reference>
<dbReference type="Proteomes" id="UP000187735">
    <property type="component" value="Chromosome"/>
</dbReference>
<keyword evidence="3" id="KW-1185">Reference proteome</keyword>
<evidence type="ECO:0000313" key="2">
    <source>
        <dbReference type="EMBL" id="APZ91665.1"/>
    </source>
</evidence>
<dbReference type="KEGG" id="fmr:Fuma_01256"/>
<proteinExistence type="predicted"/>
<dbReference type="AlphaFoldDB" id="A0A1P8WC79"/>
<feature type="compositionally biased region" description="Pro residues" evidence="1">
    <location>
        <begin position="195"/>
        <end position="212"/>
    </location>
</feature>
<feature type="region of interest" description="Disordered" evidence="1">
    <location>
        <begin position="187"/>
        <end position="221"/>
    </location>
</feature>
<dbReference type="STRING" id="1891926.Fuma_01256"/>
<dbReference type="EMBL" id="CP017641">
    <property type="protein sequence ID" value="APZ91665.1"/>
    <property type="molecule type" value="Genomic_DNA"/>
</dbReference>
<protein>
    <recommendedName>
        <fullName evidence="4">DUF3467 domain-containing protein</fullName>
    </recommendedName>
</protein>
<dbReference type="RefSeq" id="WP_083731846.1">
    <property type="nucleotide sequence ID" value="NZ_CP017641.1"/>
</dbReference>
<evidence type="ECO:0000256" key="1">
    <source>
        <dbReference type="SAM" id="MobiDB-lite"/>
    </source>
</evidence>
<feature type="region of interest" description="Disordered" evidence="1">
    <location>
        <begin position="1"/>
        <end position="27"/>
    </location>
</feature>